<dbReference type="EMBL" id="MF063068">
    <property type="protein sequence ID" value="ARV77179.1"/>
    <property type="molecule type" value="Genomic_DNA"/>
</dbReference>
<gene>
    <name evidence="1" type="ORF">NOXIFER_8</name>
</gene>
<dbReference type="Proteomes" id="UP000224829">
    <property type="component" value="Segment"/>
</dbReference>
<protein>
    <submittedName>
        <fullName evidence="1">Uncharacterized protein</fullName>
    </submittedName>
</protein>
<evidence type="ECO:0000313" key="1">
    <source>
        <dbReference type="EMBL" id="ARV77179.1"/>
    </source>
</evidence>
<proteinExistence type="predicted"/>
<name>A0A1Y0T063_9CAUD</name>
<accession>A0A1Y0T063</accession>
<evidence type="ECO:0000313" key="2">
    <source>
        <dbReference type="Proteomes" id="UP000224829"/>
    </source>
</evidence>
<keyword evidence="2" id="KW-1185">Reference proteome</keyword>
<reference evidence="1 2" key="1">
    <citation type="submission" date="2017-05" db="EMBL/GenBank/DDBJ databases">
        <authorList>
            <person name="Song R."/>
            <person name="Chenine A.L."/>
            <person name="Ruprecht R.M."/>
        </authorList>
    </citation>
    <scope>NUCLEOTIDE SEQUENCE [LARGE SCALE GENOMIC DNA]</scope>
</reference>
<organism evidence="1 2">
    <name type="scientific">Pseudomonas phage Noxifer</name>
    <dbReference type="NCBI Taxonomy" id="2006684"/>
    <lineage>
        <taxon>Viruses</taxon>
        <taxon>Duplodnaviria</taxon>
        <taxon>Heunggongvirae</taxon>
        <taxon>Uroviricota</taxon>
        <taxon>Caudoviricetes</taxon>
        <taxon>Chimalliviridae</taxon>
        <taxon>Noxifervirus</taxon>
        <taxon>Noxifervirus noxifer</taxon>
    </lineage>
</organism>
<sequence length="125" mass="14513">MRIVNHAAFMELPQGTVYARHHAGNFGEFEIKLENTGPKSWQFFIVAPANFELDDTEDYFETLKNITEPNVAATGMAFNQYYNEDPDNTDFVGKENHEYEYAVFSDWDIQNMVLLFQKFLPKSLS</sequence>